<keyword evidence="2" id="KW-1185">Reference proteome</keyword>
<protein>
    <submittedName>
        <fullName evidence="1">Uracil-DNA glycosylase</fullName>
    </submittedName>
</protein>
<evidence type="ECO:0000313" key="1">
    <source>
        <dbReference type="EMBL" id="WEU69897.1"/>
    </source>
</evidence>
<accession>A0AAF0IC76</accession>
<dbReference type="RefSeq" id="YP_011108659.1">
    <property type="nucleotide sequence ID" value="NC_091965.1"/>
</dbReference>
<sequence>MDKLPKICFNCPLSISNKNPYCKTIGNKATGKLIVLPNLQKRDKGSIYNNKGYEIISNIYKELFNRNILDDYAITCLVRCAPYEDYVRKEEINRCYTFLYRGVYINKAFSRIIMLGNVGCNIIGKSPVKDLISYQHNYIYYFLNYNPFSIMYNISDIFKHNMIRYFEAIEHNDLTGIKLINL</sequence>
<dbReference type="EMBL" id="OQ198719">
    <property type="protein sequence ID" value="WEU69897.1"/>
    <property type="molecule type" value="Genomic_DNA"/>
</dbReference>
<dbReference type="Proteomes" id="UP001269161">
    <property type="component" value="Segment"/>
</dbReference>
<dbReference type="SUPFAM" id="SSF52141">
    <property type="entry name" value="Uracil-DNA glycosylase-like"/>
    <property type="match status" value="1"/>
</dbReference>
<evidence type="ECO:0000313" key="2">
    <source>
        <dbReference type="Proteomes" id="UP001269161"/>
    </source>
</evidence>
<organism evidence="1 2">
    <name type="scientific">Caudoviricetes sp. 'Rudgehvirus jaberico'</name>
    <dbReference type="NCBI Taxonomy" id="3028515"/>
    <lineage>
        <taxon>Viruses</taxon>
        <taxon>Duplodnaviria</taxon>
        <taxon>Heunggongvirae</taxon>
        <taxon>Uroviricota</taxon>
        <taxon>Caudoviricetes</taxon>
        <taxon>Crassvirales</taxon>
        <taxon>Intestiviridae</taxon>
        <taxon>Crudevirinae</taxon>
    </lineage>
</organism>
<dbReference type="Gene3D" id="3.40.470.10">
    <property type="entry name" value="Uracil-DNA glycosylase-like domain"/>
    <property type="match status" value="1"/>
</dbReference>
<proteinExistence type="predicted"/>
<dbReference type="InterPro" id="IPR036895">
    <property type="entry name" value="Uracil-DNA_glycosylase-like_sf"/>
</dbReference>
<reference evidence="1" key="1">
    <citation type="submission" date="2023-01" db="EMBL/GenBank/DDBJ databases">
        <title>New crAssphage isolates infecting Bacteroides cellulosilyticus.</title>
        <authorList>
            <person name="Papudeshi B."/>
            <person name="Vega A.A."/>
            <person name="Souza C."/>
            <person name="Giles S.K."/>
            <person name="Mallawaarachchi V."/>
            <person name="Roach M.J."/>
            <person name="An M."/>
            <person name="Jacobson N."/>
            <person name="McNair K."/>
            <person name="Mora M.F."/>
            <person name="Pastrana K."/>
            <person name="Leigh C."/>
            <person name="Cram C."/>
            <person name="Plewa W.S."/>
            <person name="Grigson S.R."/>
            <person name="Bouras G.S."/>
            <person name="Decewicz P."/>
            <person name="Luque A."/>
            <person name="Droit L."/>
            <person name="Handley S."/>
            <person name="Segall A.M."/>
            <person name="Dinsdale E.A."/>
            <person name="Edwards R.A."/>
        </authorList>
    </citation>
    <scope>NUCLEOTIDE SEQUENCE</scope>
    <source>
        <strain evidence="1">Bc11</strain>
    </source>
</reference>
<name>A0AAF0IC76_9CAUD</name>